<gene>
    <name evidence="2" type="ORF">ACFO1S_08945</name>
</gene>
<accession>A0ABV8S8E5</accession>
<dbReference type="PANTHER" id="PTHR43630">
    <property type="entry name" value="POLY-BETA-1,6-N-ACETYL-D-GLUCOSAMINE SYNTHASE"/>
    <property type="match status" value="1"/>
</dbReference>
<dbReference type="SUPFAM" id="SSF53448">
    <property type="entry name" value="Nucleotide-diphospho-sugar transferases"/>
    <property type="match status" value="1"/>
</dbReference>
<dbReference type="Proteomes" id="UP001595755">
    <property type="component" value="Unassembled WGS sequence"/>
</dbReference>
<dbReference type="CDD" id="cd02511">
    <property type="entry name" value="Beta4Glucosyltransferase"/>
    <property type="match status" value="1"/>
</dbReference>
<comment type="caution">
    <text evidence="2">The sequence shown here is derived from an EMBL/GenBank/DDBJ whole genome shotgun (WGS) entry which is preliminary data.</text>
</comment>
<name>A0ABV8S8E5_9BACL</name>
<feature type="domain" description="Glycosyltransferase 2-like" evidence="1">
    <location>
        <begin position="9"/>
        <end position="130"/>
    </location>
</feature>
<dbReference type="GO" id="GO:0016757">
    <property type="term" value="F:glycosyltransferase activity"/>
    <property type="evidence" value="ECO:0007669"/>
    <property type="project" value="UniProtKB-KW"/>
</dbReference>
<proteinExistence type="predicted"/>
<evidence type="ECO:0000259" key="1">
    <source>
        <dbReference type="Pfam" id="PF00535"/>
    </source>
</evidence>
<keyword evidence="3" id="KW-1185">Reference proteome</keyword>
<dbReference type="Pfam" id="PF00535">
    <property type="entry name" value="Glycos_transf_2"/>
    <property type="match status" value="1"/>
</dbReference>
<dbReference type="EMBL" id="JBHSED010000013">
    <property type="protein sequence ID" value="MFC4303580.1"/>
    <property type="molecule type" value="Genomic_DNA"/>
</dbReference>
<organism evidence="2 3">
    <name type="scientific">Cohnella boryungensis</name>
    <dbReference type="NCBI Taxonomy" id="768479"/>
    <lineage>
        <taxon>Bacteria</taxon>
        <taxon>Bacillati</taxon>
        <taxon>Bacillota</taxon>
        <taxon>Bacilli</taxon>
        <taxon>Bacillales</taxon>
        <taxon>Paenibacillaceae</taxon>
        <taxon>Cohnella</taxon>
    </lineage>
</organism>
<dbReference type="InterPro" id="IPR001173">
    <property type="entry name" value="Glyco_trans_2-like"/>
</dbReference>
<dbReference type="Pfam" id="PF13181">
    <property type="entry name" value="TPR_8"/>
    <property type="match status" value="1"/>
</dbReference>
<keyword evidence="2" id="KW-0328">Glycosyltransferase</keyword>
<sequence length="586" mass="65190">MRMVEPLISLCMIVKDEADTLSRCLESVQGAADEIVIVDTGSTDETVAIARAFAAEVLHEPWNGDFAAARNKGLEAAKGKWILFLDADEALESTHRSELRQWAALEEYEGFFLQVRNYVGNGEQGATVNPILRLFRNRPEHRFQGRIHEQIAASIVKRSPGAPFHLTEIVIHHYGYQQAYVEAKDKVNRNMTLLQEAVAAEPDDPFYRYNLGVEYLRSGQPEQAFLHFRKASSAIDPLAVSYAHLLAKYEIRCKQALGQWEEALELARQALSLFPDYTDLWHVRAQCERALSRPGEAVASLLEAMKRGAPPPSYHTEEGIGTYQTAYLLGEVAEEQGDYEEALLWYKEAVNSCASLTPPLYRIFHLLRVTGREGDIPRRLAEDFRLTSDGAWAKIVAILLQCGCARAAADLLHHKRGRRLPEAMRRMALAEVELLRGDSRSARHKLTASFGKVREDKAKLQLGAFAEQLRWLSGGSGPWREPVARALAGDTDAENRMAAPMIWPQLGRLLAGSAAGGKREAFDRITELWLQLLEQPDSRPEGADALALRLSALADRHLGAVVGAEGGMRDEALAATRLRLPTEDGL</sequence>
<keyword evidence="2" id="KW-0808">Transferase</keyword>
<evidence type="ECO:0000313" key="3">
    <source>
        <dbReference type="Proteomes" id="UP001595755"/>
    </source>
</evidence>
<dbReference type="InterPro" id="IPR029044">
    <property type="entry name" value="Nucleotide-diphossugar_trans"/>
</dbReference>
<dbReference type="PANTHER" id="PTHR43630:SF2">
    <property type="entry name" value="GLYCOSYLTRANSFERASE"/>
    <property type="match status" value="1"/>
</dbReference>
<dbReference type="Gene3D" id="3.90.550.10">
    <property type="entry name" value="Spore Coat Polysaccharide Biosynthesis Protein SpsA, Chain A"/>
    <property type="match status" value="1"/>
</dbReference>
<dbReference type="SMART" id="SM00028">
    <property type="entry name" value="TPR"/>
    <property type="match status" value="4"/>
</dbReference>
<dbReference type="EC" id="2.4.-.-" evidence="2"/>
<dbReference type="InterPro" id="IPR019734">
    <property type="entry name" value="TPR_rpt"/>
</dbReference>
<dbReference type="InterPro" id="IPR011990">
    <property type="entry name" value="TPR-like_helical_dom_sf"/>
</dbReference>
<dbReference type="Pfam" id="PF13428">
    <property type="entry name" value="TPR_14"/>
    <property type="match status" value="1"/>
</dbReference>
<dbReference type="SUPFAM" id="SSF48452">
    <property type="entry name" value="TPR-like"/>
    <property type="match status" value="1"/>
</dbReference>
<reference evidence="3" key="1">
    <citation type="journal article" date="2019" name="Int. J. Syst. Evol. Microbiol.">
        <title>The Global Catalogue of Microorganisms (GCM) 10K type strain sequencing project: providing services to taxonomists for standard genome sequencing and annotation.</title>
        <authorList>
            <consortium name="The Broad Institute Genomics Platform"/>
            <consortium name="The Broad Institute Genome Sequencing Center for Infectious Disease"/>
            <person name="Wu L."/>
            <person name="Ma J."/>
        </authorList>
    </citation>
    <scope>NUCLEOTIDE SEQUENCE [LARGE SCALE GENOMIC DNA]</scope>
    <source>
        <strain evidence="3">CGMCC 4.1641</strain>
    </source>
</reference>
<evidence type="ECO:0000313" key="2">
    <source>
        <dbReference type="EMBL" id="MFC4303580.1"/>
    </source>
</evidence>
<dbReference type="Gene3D" id="1.25.40.10">
    <property type="entry name" value="Tetratricopeptide repeat domain"/>
    <property type="match status" value="2"/>
</dbReference>
<protein>
    <submittedName>
        <fullName evidence="2">Glycosyltransferase</fullName>
        <ecNumber evidence="2">2.4.-.-</ecNumber>
    </submittedName>
</protein>